<dbReference type="GO" id="GO:0005759">
    <property type="term" value="C:mitochondrial matrix"/>
    <property type="evidence" value="ECO:0007669"/>
    <property type="project" value="TreeGrafter"/>
</dbReference>
<feature type="domain" description="Helicase C-terminal" evidence="3">
    <location>
        <begin position="160"/>
        <end position="309"/>
    </location>
</feature>
<dbReference type="GO" id="GO:0036121">
    <property type="term" value="F:double-stranded DNA helicase activity"/>
    <property type="evidence" value="ECO:0007669"/>
    <property type="project" value="TreeGrafter"/>
</dbReference>
<reference evidence="4 5" key="1">
    <citation type="submission" date="2016-05" db="EMBL/GenBank/DDBJ databases">
        <title>Comparative genomics of biotechnologically important yeasts.</title>
        <authorList>
            <consortium name="DOE Joint Genome Institute"/>
            <person name="Riley R."/>
            <person name="Haridas S."/>
            <person name="Wolfe K.H."/>
            <person name="Lopes M.R."/>
            <person name="Hittinger C.T."/>
            <person name="Goker M."/>
            <person name="Salamov A."/>
            <person name="Wisecaver J."/>
            <person name="Long T.M."/>
            <person name="Aerts A.L."/>
            <person name="Barry K."/>
            <person name="Choi C."/>
            <person name="Clum A."/>
            <person name="Coughlan A.Y."/>
            <person name="Deshpande S."/>
            <person name="Douglass A.P."/>
            <person name="Hanson S.J."/>
            <person name="Klenk H.-P."/>
            <person name="LaButti K."/>
            <person name="Lapidus A."/>
            <person name="Lindquist E."/>
            <person name="Lipzen A."/>
            <person name="Meier-kolthoff J.P."/>
            <person name="Ohm R.A."/>
            <person name="Otillar R.P."/>
            <person name="Pangilinan J."/>
            <person name="Peng Y."/>
            <person name="Rokas A."/>
            <person name="Rosa C.A."/>
            <person name="Scheuner C."/>
            <person name="Sibirny A.A."/>
            <person name="Slot J.C."/>
            <person name="Stielow J.B."/>
            <person name="Sun H."/>
            <person name="Kurtzman C.P."/>
            <person name="Blackwell M."/>
            <person name="Grigoriev I.V."/>
            <person name="Jeffries T.W."/>
        </authorList>
    </citation>
    <scope>NUCLEOTIDE SEQUENCE [LARGE SCALE GENOMIC DNA]</scope>
    <source>
        <strain evidence="4 5">NRRL YB-4993</strain>
    </source>
</reference>
<dbReference type="InterPro" id="IPR001650">
    <property type="entry name" value="Helicase_C-like"/>
</dbReference>
<dbReference type="InterPro" id="IPR027417">
    <property type="entry name" value="P-loop_NTPase"/>
</dbReference>
<feature type="domain" description="Helicase ATP-binding" evidence="2">
    <location>
        <begin position="1"/>
        <end position="107"/>
    </location>
</feature>
<keyword evidence="1" id="KW-0378">Hydrolase</keyword>
<feature type="non-terminal residue" evidence="4">
    <location>
        <position position="1"/>
    </location>
</feature>
<dbReference type="PANTHER" id="PTHR47396">
    <property type="entry name" value="TYPE I RESTRICTION ENZYME ECOKI R PROTEIN"/>
    <property type="match status" value="1"/>
</dbReference>
<dbReference type="PROSITE" id="PS51192">
    <property type="entry name" value="HELICASE_ATP_BIND_1"/>
    <property type="match status" value="1"/>
</dbReference>
<dbReference type="GO" id="GO:0000403">
    <property type="term" value="F:Y-form DNA binding"/>
    <property type="evidence" value="ECO:0007669"/>
    <property type="project" value="TreeGrafter"/>
</dbReference>
<evidence type="ECO:0000313" key="4">
    <source>
        <dbReference type="EMBL" id="OBA21406.1"/>
    </source>
</evidence>
<organism evidence="4 5">
    <name type="scientific">Metschnikowia bicuspidata var. bicuspidata NRRL YB-4993</name>
    <dbReference type="NCBI Taxonomy" id="869754"/>
    <lineage>
        <taxon>Eukaryota</taxon>
        <taxon>Fungi</taxon>
        <taxon>Dikarya</taxon>
        <taxon>Ascomycota</taxon>
        <taxon>Saccharomycotina</taxon>
        <taxon>Pichiomycetes</taxon>
        <taxon>Metschnikowiaceae</taxon>
        <taxon>Metschnikowia</taxon>
    </lineage>
</organism>
<dbReference type="PANTHER" id="PTHR47396:SF1">
    <property type="entry name" value="ATP-DEPENDENT HELICASE IRC3-RELATED"/>
    <property type="match status" value="1"/>
</dbReference>
<dbReference type="InterPro" id="IPR050742">
    <property type="entry name" value="Helicase_Restrict-Modif_Enz"/>
</dbReference>
<dbReference type="Pfam" id="PF00271">
    <property type="entry name" value="Helicase_C"/>
    <property type="match status" value="1"/>
</dbReference>
<dbReference type="OrthoDB" id="16911at2759"/>
<dbReference type="Pfam" id="PF04851">
    <property type="entry name" value="ResIII"/>
    <property type="match status" value="1"/>
</dbReference>
<accession>A0A1A0HBL8</accession>
<sequence length="540" mass="61279">TVTAMNPDLVVGIDRRRVMPLADAQVVVASVSTIVRTSRLQKYDPAEFKTIIVDECHHAPAMSWMKILSHFGALLLGLEVGVVGFTATMERADGKALGEVFEKIVYRRDLQQMVRAGELCDARFLSMDVDVDLDGVKRMGGDYDPRQLDSVVNCENVNGQVVKAYMQLRHEFGLKSTLVFCVSVEHCQAICGALQAYGINAQYVAGTTDKHVRQTVVSDFRSGKIAVLCNVLVFTEGTDIPNIDLIILARPTKSRPLLTQMVGRGLRLHEGKTTCYVIDMVHTLRVGVLSVPTLFGLPPTTPLNGKNFEDLLKDQEQADMEKAERAARQRELDVLRIIEYQREVQHIQLQFEEFSSFGKLLSKEKFADPPERVLELFRRSGYDWVRLEYNTWGIPLNNWTSYLTMERINTENDGSYFELYLNVPVSYYVLRASKFQCPRKQRSLLNQGSLDFLLTVAAQTLGQKPFQAHLKKPALERQIDFLFSSLQAKVRATHGASRLDDFHQALTKISSRRAHNLIFAFKYSLNCLWVSWELRKFLGM</sequence>
<dbReference type="GO" id="GO:0032042">
    <property type="term" value="P:mitochondrial DNA metabolic process"/>
    <property type="evidence" value="ECO:0007669"/>
    <property type="project" value="TreeGrafter"/>
</dbReference>
<dbReference type="SMART" id="SM00490">
    <property type="entry name" value="HELICc"/>
    <property type="match status" value="1"/>
</dbReference>
<keyword evidence="1" id="KW-0067">ATP-binding</keyword>
<name>A0A1A0HBL8_9ASCO</name>
<keyword evidence="1" id="KW-0547">Nucleotide-binding</keyword>
<dbReference type="EMBL" id="LXTC01000003">
    <property type="protein sequence ID" value="OBA21406.1"/>
    <property type="molecule type" value="Genomic_DNA"/>
</dbReference>
<dbReference type="AlphaFoldDB" id="A0A1A0HBL8"/>
<dbReference type="GO" id="GO:0005524">
    <property type="term" value="F:ATP binding"/>
    <property type="evidence" value="ECO:0007669"/>
    <property type="project" value="InterPro"/>
</dbReference>
<dbReference type="SUPFAM" id="SSF52540">
    <property type="entry name" value="P-loop containing nucleoside triphosphate hydrolases"/>
    <property type="match status" value="1"/>
</dbReference>
<evidence type="ECO:0008006" key="6">
    <source>
        <dbReference type="Google" id="ProtNLM"/>
    </source>
</evidence>
<keyword evidence="5" id="KW-1185">Reference proteome</keyword>
<evidence type="ECO:0000259" key="3">
    <source>
        <dbReference type="PROSITE" id="PS51194"/>
    </source>
</evidence>
<keyword evidence="1" id="KW-0347">Helicase</keyword>
<dbReference type="GO" id="GO:0061749">
    <property type="term" value="F:forked DNA-dependent helicase activity"/>
    <property type="evidence" value="ECO:0007669"/>
    <property type="project" value="TreeGrafter"/>
</dbReference>
<comment type="caution">
    <text evidence="4">The sequence shown here is derived from an EMBL/GenBank/DDBJ whole genome shotgun (WGS) entry which is preliminary data.</text>
</comment>
<dbReference type="RefSeq" id="XP_018711916.1">
    <property type="nucleotide sequence ID" value="XM_018854613.1"/>
</dbReference>
<evidence type="ECO:0000256" key="1">
    <source>
        <dbReference type="ARBA" id="ARBA00022806"/>
    </source>
</evidence>
<dbReference type="GeneID" id="30027589"/>
<dbReference type="InterPro" id="IPR006935">
    <property type="entry name" value="Helicase/UvrB_N"/>
</dbReference>
<gene>
    <name evidence="4" type="ORF">METBIDRAFT_15613</name>
</gene>
<dbReference type="GO" id="GO:0016787">
    <property type="term" value="F:hydrolase activity"/>
    <property type="evidence" value="ECO:0007669"/>
    <property type="project" value="InterPro"/>
</dbReference>
<dbReference type="Gene3D" id="3.40.50.300">
    <property type="entry name" value="P-loop containing nucleotide triphosphate hydrolases"/>
    <property type="match status" value="2"/>
</dbReference>
<evidence type="ECO:0000313" key="5">
    <source>
        <dbReference type="Proteomes" id="UP000092555"/>
    </source>
</evidence>
<feature type="non-terminal residue" evidence="4">
    <location>
        <position position="540"/>
    </location>
</feature>
<dbReference type="STRING" id="869754.A0A1A0HBL8"/>
<dbReference type="InterPro" id="IPR014001">
    <property type="entry name" value="Helicase_ATP-bd"/>
</dbReference>
<dbReference type="Proteomes" id="UP000092555">
    <property type="component" value="Unassembled WGS sequence"/>
</dbReference>
<protein>
    <recommendedName>
        <fullName evidence="6">P-loop containing nucleoside triphosphate hydrolase protein</fullName>
    </recommendedName>
</protein>
<evidence type="ECO:0000259" key="2">
    <source>
        <dbReference type="PROSITE" id="PS51192"/>
    </source>
</evidence>
<dbReference type="GO" id="GO:0070125">
    <property type="term" value="P:mitochondrial translational elongation"/>
    <property type="evidence" value="ECO:0007669"/>
    <property type="project" value="TreeGrafter"/>
</dbReference>
<dbReference type="CDD" id="cd18799">
    <property type="entry name" value="SF2_C_EcoAI-like"/>
    <property type="match status" value="1"/>
</dbReference>
<dbReference type="PROSITE" id="PS51194">
    <property type="entry name" value="HELICASE_CTER"/>
    <property type="match status" value="1"/>
</dbReference>
<proteinExistence type="predicted"/>